<gene>
    <name evidence="11 13" type="primary">glyS</name>
    <name evidence="13" type="ORF">COMX_00975</name>
</gene>
<keyword evidence="6 11" id="KW-0547">Nucleotide-binding</keyword>
<dbReference type="InterPro" id="IPR008909">
    <property type="entry name" value="DALR_anticod-bd"/>
</dbReference>
<dbReference type="NCBIfam" id="TIGR00211">
    <property type="entry name" value="glyS"/>
    <property type="match status" value="1"/>
</dbReference>
<keyword evidence="9 11" id="KW-0030">Aminoacyl-tRNA synthetase</keyword>
<evidence type="ECO:0000313" key="14">
    <source>
        <dbReference type="Proteomes" id="UP000019250"/>
    </source>
</evidence>
<dbReference type="HAMAP" id="MF_00255">
    <property type="entry name" value="Gly_tRNA_synth_beta"/>
    <property type="match status" value="1"/>
</dbReference>
<dbReference type="PANTHER" id="PTHR30075:SF2">
    <property type="entry name" value="GLYCINE--TRNA LIGASE, CHLOROPLASTIC_MITOCHONDRIAL 2"/>
    <property type="match status" value="1"/>
</dbReference>
<comment type="subcellular location">
    <subcellularLocation>
        <location evidence="1 11">Cytoplasm</location>
    </subcellularLocation>
</comment>
<dbReference type="EMBL" id="ATSX01000001">
    <property type="protein sequence ID" value="EUK18279.1"/>
    <property type="molecule type" value="Genomic_DNA"/>
</dbReference>
<evidence type="ECO:0000256" key="10">
    <source>
        <dbReference type="ARBA" id="ARBA00047937"/>
    </source>
</evidence>
<dbReference type="Proteomes" id="UP000019250">
    <property type="component" value="Unassembled WGS sequence"/>
</dbReference>
<evidence type="ECO:0000313" key="13">
    <source>
        <dbReference type="EMBL" id="EUK18279.1"/>
    </source>
</evidence>
<dbReference type="Pfam" id="PF02092">
    <property type="entry name" value="tRNA_synt_2f"/>
    <property type="match status" value="1"/>
</dbReference>
<dbReference type="RefSeq" id="WP_034336029.1">
    <property type="nucleotide sequence ID" value="NZ_ATSX01000001.1"/>
</dbReference>
<dbReference type="SUPFAM" id="SSF109604">
    <property type="entry name" value="HD-domain/PDEase-like"/>
    <property type="match status" value="1"/>
</dbReference>
<dbReference type="GO" id="GO:0005524">
    <property type="term" value="F:ATP binding"/>
    <property type="evidence" value="ECO:0007669"/>
    <property type="project" value="UniProtKB-UniRule"/>
</dbReference>
<evidence type="ECO:0000256" key="6">
    <source>
        <dbReference type="ARBA" id="ARBA00022741"/>
    </source>
</evidence>
<evidence type="ECO:0000256" key="11">
    <source>
        <dbReference type="HAMAP-Rule" id="MF_00255"/>
    </source>
</evidence>
<dbReference type="GO" id="GO:0004814">
    <property type="term" value="F:arginine-tRNA ligase activity"/>
    <property type="evidence" value="ECO:0007669"/>
    <property type="project" value="InterPro"/>
</dbReference>
<name>W7E023_9PROT</name>
<comment type="similarity">
    <text evidence="2 11">Belongs to the class-II aminoacyl-tRNA synthetase family.</text>
</comment>
<dbReference type="GO" id="GO:0004820">
    <property type="term" value="F:glycine-tRNA ligase activity"/>
    <property type="evidence" value="ECO:0007669"/>
    <property type="project" value="UniProtKB-UniRule"/>
</dbReference>
<sequence>MSELFIELFSEEIPARMQRQATENLQRLLCDALGNLSPQQIKTFSTPRRIAIQLAIKNSIPAQEVQERGPRTTAPEKALEGFLRKHQAQKSDLIEENGFWVLQKNVAEVSATDFIAHALPQIFWKFPWPKSQRWGNGSQFTWVRPLHYITCLLDGLIIPLNLATSEDDAHGLVCSNKTKGHRYLAPEIFEIQNAQQWEDTLEFRFVIADPDKRREKILNDITALTQKANLELVPDEGLLNEVTGLVEWPVPLLGKIDEIFMDLPPEVMQVSMRVNQRYFALKNKDGSPASAFAFVANIIPDDEGKLIIAGNERVLRARFADARYFWDQDRKTSLEQRNQQLQNVIFHAKLGSQYERIQRLERLAGYLAKQLKADEKIAKRAALLCKADLTTGMVGEFPEVQGIMGGYYAKHDQESPEVALAISEHYKPVGPSDSVPTQIVSIITALADKIDLLTTFFAIGEKPSGSGDPYALRRAALGVIRIIRENQLRLDIKALFDFAVLGLPQALQSSGDLGLLSEFIYERLYVQLRSEGSRYDILSAVAPTKQFTDLVELLKKVEAITTFVATNDGKDLLAAVKRASNILRIENKKDGPHQGETDIALFTQDEEKNLSSALNKAMEQISASVKQEQFDKAMNSITTLKGPLDLFFEKVTINDENSAIRSNRLKLLSQIDQTACLIADFNQIEK</sequence>
<reference evidence="13 14" key="1">
    <citation type="journal article" date="2014" name="Genome Announc.">
        <title>Draft Genome Sequence of Commensalibacter papalotli MX01, a Symbiont Identified from the Guts of Overwintering Monarch Butterflies.</title>
        <authorList>
            <person name="Servin-Garciduenas L.E."/>
            <person name="Sanchez-Quinto A."/>
            <person name="Martinez-Romero E."/>
        </authorList>
    </citation>
    <scope>NUCLEOTIDE SEQUENCE [LARGE SCALE GENOMIC DNA]</scope>
    <source>
        <strain evidence="14">MX-MONARCH01</strain>
    </source>
</reference>
<evidence type="ECO:0000256" key="1">
    <source>
        <dbReference type="ARBA" id="ARBA00004496"/>
    </source>
</evidence>
<evidence type="ECO:0000256" key="7">
    <source>
        <dbReference type="ARBA" id="ARBA00022840"/>
    </source>
</evidence>
<dbReference type="STRING" id="1208583.COMX_00975"/>
<evidence type="ECO:0000256" key="8">
    <source>
        <dbReference type="ARBA" id="ARBA00022917"/>
    </source>
</evidence>
<protein>
    <recommendedName>
        <fullName evidence="11">Glycine--tRNA ligase beta subunit</fullName>
        <ecNumber evidence="11">6.1.1.14</ecNumber>
    </recommendedName>
    <alternativeName>
        <fullName evidence="11">Glycyl-tRNA synthetase beta subunit</fullName>
        <shortName evidence="11">GlyRS</shortName>
    </alternativeName>
</protein>
<feature type="domain" description="DALR anticodon binding" evidence="12">
    <location>
        <begin position="573"/>
        <end position="674"/>
    </location>
</feature>
<dbReference type="PRINTS" id="PR01045">
    <property type="entry name" value="TRNASYNTHGB"/>
</dbReference>
<evidence type="ECO:0000259" key="12">
    <source>
        <dbReference type="Pfam" id="PF05746"/>
    </source>
</evidence>
<dbReference type="GO" id="GO:0005829">
    <property type="term" value="C:cytosol"/>
    <property type="evidence" value="ECO:0007669"/>
    <property type="project" value="TreeGrafter"/>
</dbReference>
<dbReference type="GO" id="GO:0006420">
    <property type="term" value="P:arginyl-tRNA aminoacylation"/>
    <property type="evidence" value="ECO:0007669"/>
    <property type="project" value="InterPro"/>
</dbReference>
<keyword evidence="7 11" id="KW-0067">ATP-binding</keyword>
<dbReference type="Pfam" id="PF05746">
    <property type="entry name" value="DALR_1"/>
    <property type="match status" value="1"/>
</dbReference>
<dbReference type="OrthoDB" id="9775440at2"/>
<dbReference type="eggNOG" id="COG0751">
    <property type="taxonomic scope" value="Bacteria"/>
</dbReference>
<keyword evidence="5 11" id="KW-0436">Ligase</keyword>
<dbReference type="GO" id="GO:0006426">
    <property type="term" value="P:glycyl-tRNA aminoacylation"/>
    <property type="evidence" value="ECO:0007669"/>
    <property type="project" value="UniProtKB-UniRule"/>
</dbReference>
<comment type="subunit">
    <text evidence="3 11">Tetramer of two alpha and two beta subunits.</text>
</comment>
<evidence type="ECO:0000256" key="2">
    <source>
        <dbReference type="ARBA" id="ARBA00008226"/>
    </source>
</evidence>
<evidence type="ECO:0000256" key="4">
    <source>
        <dbReference type="ARBA" id="ARBA00022490"/>
    </source>
</evidence>
<dbReference type="InterPro" id="IPR015944">
    <property type="entry name" value="Gly-tRNA-synth_bsu"/>
</dbReference>
<dbReference type="PROSITE" id="PS50861">
    <property type="entry name" value="AA_TRNA_LIGASE_II_GLYAB"/>
    <property type="match status" value="1"/>
</dbReference>
<dbReference type="EC" id="6.1.1.14" evidence="11"/>
<dbReference type="InterPro" id="IPR006194">
    <property type="entry name" value="Gly-tRNA-synth_heterodimer"/>
</dbReference>
<evidence type="ECO:0000256" key="3">
    <source>
        <dbReference type="ARBA" id="ARBA00011209"/>
    </source>
</evidence>
<comment type="catalytic activity">
    <reaction evidence="10 11">
        <text>tRNA(Gly) + glycine + ATP = glycyl-tRNA(Gly) + AMP + diphosphate</text>
        <dbReference type="Rhea" id="RHEA:16013"/>
        <dbReference type="Rhea" id="RHEA-COMP:9664"/>
        <dbReference type="Rhea" id="RHEA-COMP:9683"/>
        <dbReference type="ChEBI" id="CHEBI:30616"/>
        <dbReference type="ChEBI" id="CHEBI:33019"/>
        <dbReference type="ChEBI" id="CHEBI:57305"/>
        <dbReference type="ChEBI" id="CHEBI:78442"/>
        <dbReference type="ChEBI" id="CHEBI:78522"/>
        <dbReference type="ChEBI" id="CHEBI:456215"/>
        <dbReference type="EC" id="6.1.1.14"/>
    </reaction>
</comment>
<dbReference type="Gene3D" id="1.10.730.10">
    <property type="entry name" value="Isoleucyl-tRNA Synthetase, Domain 1"/>
    <property type="match status" value="1"/>
</dbReference>
<evidence type="ECO:0000256" key="5">
    <source>
        <dbReference type="ARBA" id="ARBA00022598"/>
    </source>
</evidence>
<dbReference type="AlphaFoldDB" id="W7E023"/>
<dbReference type="PANTHER" id="PTHR30075">
    <property type="entry name" value="GLYCYL-TRNA SYNTHETASE"/>
    <property type="match status" value="1"/>
</dbReference>
<keyword evidence="8 11" id="KW-0648">Protein biosynthesis</keyword>
<dbReference type="PATRIC" id="fig|1208583.4.peg.192"/>
<proteinExistence type="inferred from homology"/>
<keyword evidence="4 11" id="KW-0963">Cytoplasm</keyword>
<evidence type="ECO:0000256" key="9">
    <source>
        <dbReference type="ARBA" id="ARBA00023146"/>
    </source>
</evidence>
<organism evidence="13 14">
    <name type="scientific">Commensalibacter papalotli</name>
    <name type="common">ex Servin-Garciduenas et al. 2014</name>
    <dbReference type="NCBI Taxonomy" id="1208583"/>
    <lineage>
        <taxon>Bacteria</taxon>
        <taxon>Pseudomonadati</taxon>
        <taxon>Pseudomonadota</taxon>
        <taxon>Alphaproteobacteria</taxon>
        <taxon>Acetobacterales</taxon>
        <taxon>Acetobacteraceae</taxon>
    </lineage>
</organism>
<keyword evidence="14" id="KW-1185">Reference proteome</keyword>
<accession>W7E023</accession>
<comment type="caution">
    <text evidence="13">The sequence shown here is derived from an EMBL/GenBank/DDBJ whole genome shotgun (WGS) entry which is preliminary data.</text>
</comment>